<name>A0A6J7X651_9CAUD</name>
<sequence length="104" mass="11005">MSGFWESFAVLEDTAIGVMGEPVVVNDVVTEGVMQPVERTPGAAPGGLRTEMDFDVLVALTVAAEDGQTVTVRGITGAIYAIEQISPTGKILRCGPVNRWDGRI</sequence>
<evidence type="ECO:0000313" key="1">
    <source>
        <dbReference type="EMBL" id="CAB4159278.1"/>
    </source>
</evidence>
<dbReference type="EMBL" id="LR798327">
    <property type="protein sequence ID" value="CAB5223835.1"/>
    <property type="molecule type" value="Genomic_DNA"/>
</dbReference>
<organism evidence="2">
    <name type="scientific">uncultured Caudovirales phage</name>
    <dbReference type="NCBI Taxonomy" id="2100421"/>
    <lineage>
        <taxon>Viruses</taxon>
        <taxon>Duplodnaviria</taxon>
        <taxon>Heunggongvirae</taxon>
        <taxon>Uroviricota</taxon>
        <taxon>Caudoviricetes</taxon>
        <taxon>Peduoviridae</taxon>
        <taxon>Maltschvirus</taxon>
        <taxon>Maltschvirus maltsch</taxon>
    </lineage>
</organism>
<protein>
    <submittedName>
        <fullName evidence="2">Uncharacterized protein</fullName>
    </submittedName>
</protein>
<reference evidence="2" key="1">
    <citation type="submission" date="2020-05" db="EMBL/GenBank/DDBJ databases">
        <authorList>
            <person name="Chiriac C."/>
            <person name="Salcher M."/>
            <person name="Ghai R."/>
            <person name="Kavagutti S V."/>
        </authorList>
    </citation>
    <scope>NUCLEOTIDE SEQUENCE</scope>
</reference>
<accession>A0A6J7X651</accession>
<dbReference type="EMBL" id="LR796685">
    <property type="protein sequence ID" value="CAB4159278.1"/>
    <property type="molecule type" value="Genomic_DNA"/>
</dbReference>
<gene>
    <name evidence="1" type="ORF">UFOVP705_68</name>
    <name evidence="2" type="ORF">UFOVP736_13</name>
</gene>
<evidence type="ECO:0000313" key="2">
    <source>
        <dbReference type="EMBL" id="CAB5223835.1"/>
    </source>
</evidence>
<proteinExistence type="predicted"/>